<reference evidence="2 3" key="1">
    <citation type="submission" date="2019-12" db="EMBL/GenBank/DDBJ databases">
        <title>Comparative genomics gives insights into the taxonomy of the Azoarcus-Aromatoleum group and reveals separate origins of nif in the plant-associated Azoarcus and non-plant-associated Aromatoleum sub-groups.</title>
        <authorList>
            <person name="Lafos M."/>
            <person name="Maluk M."/>
            <person name="Batista M."/>
            <person name="Junghare M."/>
            <person name="Carmona M."/>
            <person name="Faoro H."/>
            <person name="Cruz L.M."/>
            <person name="Battistoni F."/>
            <person name="De Souza E."/>
            <person name="Pedrosa F."/>
            <person name="Chen W.-M."/>
            <person name="Poole P.S."/>
            <person name="Dixon R.A."/>
            <person name="James E.K."/>
        </authorList>
    </citation>
    <scope>NUCLEOTIDE SEQUENCE [LARGE SCALE GENOMIC DNA]</scope>
    <source>
        <strain evidence="2 3">Td21</strain>
    </source>
</reference>
<organism evidence="2 3">
    <name type="scientific">Aromatoleum toluvorans</name>
    <dbReference type="NCBI Taxonomy" id="92002"/>
    <lineage>
        <taxon>Bacteria</taxon>
        <taxon>Pseudomonadati</taxon>
        <taxon>Pseudomonadota</taxon>
        <taxon>Betaproteobacteria</taxon>
        <taxon>Rhodocyclales</taxon>
        <taxon>Rhodocyclaceae</taxon>
        <taxon>Aromatoleum</taxon>
    </lineage>
</organism>
<evidence type="ECO:0000313" key="2">
    <source>
        <dbReference type="EMBL" id="NMG43019.1"/>
    </source>
</evidence>
<evidence type="ECO:0000256" key="1">
    <source>
        <dbReference type="SAM" id="SignalP"/>
    </source>
</evidence>
<dbReference type="SUPFAM" id="SSF56935">
    <property type="entry name" value="Porins"/>
    <property type="match status" value="1"/>
</dbReference>
<evidence type="ECO:0000313" key="3">
    <source>
        <dbReference type="Proteomes" id="UP000623795"/>
    </source>
</evidence>
<dbReference type="EMBL" id="WTVN01000004">
    <property type="protein sequence ID" value="NMG43019.1"/>
    <property type="molecule type" value="Genomic_DNA"/>
</dbReference>
<feature type="chain" id="PRO_5045106901" evidence="1">
    <location>
        <begin position="33"/>
        <end position="300"/>
    </location>
</feature>
<keyword evidence="1" id="KW-0732">Signal</keyword>
<proteinExistence type="predicted"/>
<accession>A0ABX1PU89</accession>
<keyword evidence="3" id="KW-1185">Reference proteome</keyword>
<feature type="signal peptide" evidence="1">
    <location>
        <begin position="1"/>
        <end position="32"/>
    </location>
</feature>
<name>A0ABX1PU89_9RHOO</name>
<dbReference type="Proteomes" id="UP000623795">
    <property type="component" value="Unassembled WGS sequence"/>
</dbReference>
<gene>
    <name evidence="2" type="ORF">GPA22_04660</name>
</gene>
<sequence>MLSRAAVRALSRKGAVGACGVLGLIHALSATAADVLPGAFTALPVGMSAVQVFQTHVERDKQYVDGHARPIDARLDSDVSMLRYHRLIEVGGYTVDPNIIVPYVELEGKRDLSAFGKESGLGDAVLNAIVWLVNDPKSRTFFGISPYLYVPTGHYEHDQRLNAGENRWKFALQAGYTTALSDKVLFDLTGDVTLFGKNDDFGRARADLEQDEAYQVQSYLRYKLTPAFEAHAGLSHVWGGETKVGGARQGNELRTTKYMLGASYMFGPATQLLAQYGRDISVENGFRESGKFLLRFTQMF</sequence>
<dbReference type="InterPro" id="IPR025737">
    <property type="entry name" value="FApF"/>
</dbReference>
<protein>
    <submittedName>
        <fullName evidence="2">Transporter</fullName>
    </submittedName>
</protein>
<comment type="caution">
    <text evidence="2">The sequence shown here is derived from an EMBL/GenBank/DDBJ whole genome shotgun (WGS) entry which is preliminary data.</text>
</comment>
<dbReference type="Pfam" id="PF13557">
    <property type="entry name" value="Phenol_MetA_deg"/>
    <property type="match status" value="1"/>
</dbReference>